<dbReference type="EMBL" id="BKCJ010186672">
    <property type="protein sequence ID" value="GEY53399.1"/>
    <property type="molecule type" value="Genomic_DNA"/>
</dbReference>
<feature type="region of interest" description="Disordered" evidence="1">
    <location>
        <begin position="1"/>
        <end position="40"/>
    </location>
</feature>
<gene>
    <name evidence="3" type="ORF">Tci_425373</name>
</gene>
<comment type="caution">
    <text evidence="3">The sequence shown here is derived from an EMBL/GenBank/DDBJ whole genome shotgun (WGS) entry which is preliminary data.</text>
</comment>
<feature type="domain" description="Nudix hydrolase" evidence="2">
    <location>
        <begin position="29"/>
        <end position="71"/>
    </location>
</feature>
<dbReference type="Gene3D" id="3.90.79.10">
    <property type="entry name" value="Nucleoside Triphosphate Pyrophosphohydrolase"/>
    <property type="match status" value="1"/>
</dbReference>
<dbReference type="InterPro" id="IPR015797">
    <property type="entry name" value="NUDIX_hydrolase-like_dom_sf"/>
</dbReference>
<dbReference type="GO" id="GO:0016787">
    <property type="term" value="F:hydrolase activity"/>
    <property type="evidence" value="ECO:0007669"/>
    <property type="project" value="UniProtKB-KW"/>
</dbReference>
<sequence length="95" mass="10570">MAQSLNEDDDHNDDDVDAESDADEDDALQGESFEECAAREVKKETVLDSKNIELLTTTNNEQNDNYSNEQNFSGWVTWGSLWYGSGSGWGQDGLT</sequence>
<dbReference type="Pfam" id="PF00293">
    <property type="entry name" value="NUDIX"/>
    <property type="match status" value="1"/>
</dbReference>
<protein>
    <submittedName>
        <fullName evidence="3">NUDIX hydrolase 1-like</fullName>
    </submittedName>
</protein>
<dbReference type="SUPFAM" id="SSF55811">
    <property type="entry name" value="Nudix"/>
    <property type="match status" value="1"/>
</dbReference>
<name>A0A699HNK1_TANCI</name>
<dbReference type="AlphaFoldDB" id="A0A699HNK1"/>
<reference evidence="3" key="1">
    <citation type="journal article" date="2019" name="Sci. Rep.">
        <title>Draft genome of Tanacetum cinerariifolium, the natural source of mosquito coil.</title>
        <authorList>
            <person name="Yamashiro T."/>
            <person name="Shiraishi A."/>
            <person name="Satake H."/>
            <person name="Nakayama K."/>
        </authorList>
    </citation>
    <scope>NUCLEOTIDE SEQUENCE</scope>
</reference>
<evidence type="ECO:0000256" key="1">
    <source>
        <dbReference type="SAM" id="MobiDB-lite"/>
    </source>
</evidence>
<dbReference type="InterPro" id="IPR000086">
    <property type="entry name" value="NUDIX_hydrolase_dom"/>
</dbReference>
<evidence type="ECO:0000313" key="3">
    <source>
        <dbReference type="EMBL" id="GEY53399.1"/>
    </source>
</evidence>
<feature type="compositionally biased region" description="Acidic residues" evidence="1">
    <location>
        <begin position="1"/>
        <end position="34"/>
    </location>
</feature>
<accession>A0A699HNK1</accession>
<evidence type="ECO:0000259" key="2">
    <source>
        <dbReference type="Pfam" id="PF00293"/>
    </source>
</evidence>
<proteinExistence type="predicted"/>
<organism evidence="3">
    <name type="scientific">Tanacetum cinerariifolium</name>
    <name type="common">Dalmatian daisy</name>
    <name type="synonym">Chrysanthemum cinerariifolium</name>
    <dbReference type="NCBI Taxonomy" id="118510"/>
    <lineage>
        <taxon>Eukaryota</taxon>
        <taxon>Viridiplantae</taxon>
        <taxon>Streptophyta</taxon>
        <taxon>Embryophyta</taxon>
        <taxon>Tracheophyta</taxon>
        <taxon>Spermatophyta</taxon>
        <taxon>Magnoliopsida</taxon>
        <taxon>eudicotyledons</taxon>
        <taxon>Gunneridae</taxon>
        <taxon>Pentapetalae</taxon>
        <taxon>asterids</taxon>
        <taxon>campanulids</taxon>
        <taxon>Asterales</taxon>
        <taxon>Asteraceae</taxon>
        <taxon>Asteroideae</taxon>
        <taxon>Anthemideae</taxon>
        <taxon>Anthemidinae</taxon>
        <taxon>Tanacetum</taxon>
    </lineage>
</organism>
<keyword evidence="3" id="KW-0378">Hydrolase</keyword>